<name>A0A9P5ZE65_9AGAR</name>
<feature type="region of interest" description="Disordered" evidence="1">
    <location>
        <begin position="41"/>
        <end position="141"/>
    </location>
</feature>
<comment type="caution">
    <text evidence="2">The sequence shown here is derived from an EMBL/GenBank/DDBJ whole genome shotgun (WGS) entry which is preliminary data.</text>
</comment>
<evidence type="ECO:0000313" key="3">
    <source>
        <dbReference type="Proteomes" id="UP000807469"/>
    </source>
</evidence>
<reference evidence="2" key="1">
    <citation type="submission" date="2020-11" db="EMBL/GenBank/DDBJ databases">
        <authorList>
            <consortium name="DOE Joint Genome Institute"/>
            <person name="Ahrendt S."/>
            <person name="Riley R."/>
            <person name="Andreopoulos W."/>
            <person name="Labutti K."/>
            <person name="Pangilinan J."/>
            <person name="Ruiz-Duenas F.J."/>
            <person name="Barrasa J.M."/>
            <person name="Sanchez-Garcia M."/>
            <person name="Camarero S."/>
            <person name="Miyauchi S."/>
            <person name="Serrano A."/>
            <person name="Linde D."/>
            <person name="Babiker R."/>
            <person name="Drula E."/>
            <person name="Ayuso-Fernandez I."/>
            <person name="Pacheco R."/>
            <person name="Padilla G."/>
            <person name="Ferreira P."/>
            <person name="Barriuso J."/>
            <person name="Kellner H."/>
            <person name="Castanera R."/>
            <person name="Alfaro M."/>
            <person name="Ramirez L."/>
            <person name="Pisabarro A.G."/>
            <person name="Kuo A."/>
            <person name="Tritt A."/>
            <person name="Lipzen A."/>
            <person name="He G."/>
            <person name="Yan M."/>
            <person name="Ng V."/>
            <person name="Cullen D."/>
            <person name="Martin F."/>
            <person name="Rosso M.-N."/>
            <person name="Henrissat B."/>
            <person name="Hibbett D."/>
            <person name="Martinez A.T."/>
            <person name="Grigoriev I.V."/>
        </authorList>
    </citation>
    <scope>NUCLEOTIDE SEQUENCE</scope>
    <source>
        <strain evidence="2">CIRM-BRFM 674</strain>
    </source>
</reference>
<evidence type="ECO:0000256" key="1">
    <source>
        <dbReference type="SAM" id="MobiDB-lite"/>
    </source>
</evidence>
<accession>A0A9P5ZE65</accession>
<evidence type="ECO:0000313" key="2">
    <source>
        <dbReference type="EMBL" id="KAF9486423.1"/>
    </source>
</evidence>
<organism evidence="2 3">
    <name type="scientific">Pholiota conissans</name>
    <dbReference type="NCBI Taxonomy" id="109636"/>
    <lineage>
        <taxon>Eukaryota</taxon>
        <taxon>Fungi</taxon>
        <taxon>Dikarya</taxon>
        <taxon>Basidiomycota</taxon>
        <taxon>Agaricomycotina</taxon>
        <taxon>Agaricomycetes</taxon>
        <taxon>Agaricomycetidae</taxon>
        <taxon>Agaricales</taxon>
        <taxon>Agaricineae</taxon>
        <taxon>Strophariaceae</taxon>
        <taxon>Pholiota</taxon>
    </lineage>
</organism>
<feature type="compositionally biased region" description="Acidic residues" evidence="1">
    <location>
        <begin position="90"/>
        <end position="99"/>
    </location>
</feature>
<keyword evidence="3" id="KW-1185">Reference proteome</keyword>
<gene>
    <name evidence="2" type="ORF">BDN70DRAFT_11521</name>
</gene>
<dbReference type="EMBL" id="MU155130">
    <property type="protein sequence ID" value="KAF9486423.1"/>
    <property type="molecule type" value="Genomic_DNA"/>
</dbReference>
<dbReference type="OrthoDB" id="3235609at2759"/>
<feature type="compositionally biased region" description="Acidic residues" evidence="1">
    <location>
        <begin position="127"/>
        <end position="141"/>
    </location>
</feature>
<proteinExistence type="predicted"/>
<sequence length="141" mass="15085">MQAEDAQDVVDVAYRLNEPVDNGWCAGNEAPLLIDIWRSMISGPPIDDQRDLRMGGRTAPNSAPAGPTPGPSTAPSSSGTPHQQSGADGSESEDSEEDPNAYHDRILNRRQAQRASEAPQKIAGYVDLDESDYGSDSDESD</sequence>
<dbReference type="Proteomes" id="UP000807469">
    <property type="component" value="Unassembled WGS sequence"/>
</dbReference>
<feature type="compositionally biased region" description="Low complexity" evidence="1">
    <location>
        <begin position="73"/>
        <end position="89"/>
    </location>
</feature>
<protein>
    <submittedName>
        <fullName evidence="2">Uncharacterized protein</fullName>
    </submittedName>
</protein>
<dbReference type="AlphaFoldDB" id="A0A9P5ZE65"/>